<dbReference type="SUPFAM" id="SSF48208">
    <property type="entry name" value="Six-hairpin glycosidases"/>
    <property type="match status" value="1"/>
</dbReference>
<reference evidence="1 2" key="1">
    <citation type="submission" date="2017-10" db="EMBL/GenBank/DDBJ databases">
        <title>Novel microbial diversity and functional potential in the marine mammal oral microbiome.</title>
        <authorList>
            <person name="Dudek N.K."/>
            <person name="Sun C.L."/>
            <person name="Burstein D."/>
            <person name="Kantor R.S."/>
            <person name="Aliaga Goltsman D.S."/>
            <person name="Bik E.M."/>
            <person name="Thomas B.C."/>
            <person name="Banfield J.F."/>
            <person name="Relman D.A."/>
        </authorList>
    </citation>
    <scope>NUCLEOTIDE SEQUENCE [LARGE SCALE GENOMIC DNA]</scope>
    <source>
        <strain evidence="1">DOLJORAL78_47_16</strain>
    </source>
</reference>
<evidence type="ECO:0000313" key="2">
    <source>
        <dbReference type="Proteomes" id="UP000230821"/>
    </source>
</evidence>
<organism evidence="1 2">
    <name type="scientific">candidate division KSB3 bacterium</name>
    <dbReference type="NCBI Taxonomy" id="2044937"/>
    <lineage>
        <taxon>Bacteria</taxon>
        <taxon>candidate division KSB3</taxon>
    </lineage>
</organism>
<feature type="non-terminal residue" evidence="1">
    <location>
        <position position="156"/>
    </location>
</feature>
<dbReference type="Proteomes" id="UP000230821">
    <property type="component" value="Unassembled WGS sequence"/>
</dbReference>
<name>A0A2G6K6H2_9BACT</name>
<dbReference type="InterPro" id="IPR008928">
    <property type="entry name" value="6-hairpin_glycosidase_sf"/>
</dbReference>
<comment type="caution">
    <text evidence="1">The sequence shown here is derived from an EMBL/GenBank/DDBJ whole genome shotgun (WGS) entry which is preliminary data.</text>
</comment>
<accession>A0A2G6K6H2</accession>
<dbReference type="EMBL" id="PDSK01000159">
    <property type="protein sequence ID" value="PIE31263.1"/>
    <property type="molecule type" value="Genomic_DNA"/>
</dbReference>
<dbReference type="GO" id="GO:0005975">
    <property type="term" value="P:carbohydrate metabolic process"/>
    <property type="evidence" value="ECO:0007669"/>
    <property type="project" value="InterPro"/>
</dbReference>
<dbReference type="AlphaFoldDB" id="A0A2G6K6H2"/>
<sequence length="156" mass="17807">MENRKIFEIVDAVTAYAVSHDFAGYSKYDGLSSPILSTLSLNNSWLRLLFIQAVMRFPVNIRPLLRIKTSRNPKGIALFARGYLLLYAATNNGYYKALAEEALDWLTTHHSNQNNNFSGYCWGYNFIWQSPFFHAPKYSPNITVTVFAGEAFMLGY</sequence>
<proteinExistence type="predicted"/>
<evidence type="ECO:0000313" key="1">
    <source>
        <dbReference type="EMBL" id="PIE31263.1"/>
    </source>
</evidence>
<protein>
    <submittedName>
        <fullName evidence="1">Uncharacterized protein</fullName>
    </submittedName>
</protein>
<gene>
    <name evidence="1" type="ORF">CSA56_18890</name>
</gene>